<dbReference type="GO" id="GO:0015031">
    <property type="term" value="P:protein transport"/>
    <property type="evidence" value="ECO:0007669"/>
    <property type="project" value="UniProtKB-KW"/>
</dbReference>
<evidence type="ECO:0000256" key="1">
    <source>
        <dbReference type="ARBA" id="ARBA00004383"/>
    </source>
</evidence>
<evidence type="ECO:0000256" key="9">
    <source>
        <dbReference type="ARBA" id="ARBA00023136"/>
    </source>
</evidence>
<reference evidence="12" key="1">
    <citation type="submission" date="2023-07" db="EMBL/GenBank/DDBJ databases">
        <title>Genomic Encyclopedia of Type Strains, Phase IV (KMG-IV): sequencing the most valuable type-strain genomes for metagenomic binning, comparative biology and taxonomic classification.</title>
        <authorList>
            <person name="Goeker M."/>
        </authorList>
    </citation>
    <scope>NUCLEOTIDE SEQUENCE</scope>
    <source>
        <strain evidence="12">DSM 26174</strain>
    </source>
</reference>
<dbReference type="InterPro" id="IPR037682">
    <property type="entry name" value="TonB_C"/>
</dbReference>
<comment type="subcellular location">
    <subcellularLocation>
        <location evidence="1">Cell inner membrane</location>
        <topology evidence="1">Single-pass membrane protein</topology>
        <orientation evidence="1">Periplasmic side</orientation>
    </subcellularLocation>
</comment>
<dbReference type="InterPro" id="IPR003538">
    <property type="entry name" value="TonB"/>
</dbReference>
<dbReference type="Pfam" id="PF03544">
    <property type="entry name" value="TonB_C"/>
    <property type="match status" value="1"/>
</dbReference>
<dbReference type="SUPFAM" id="SSF74653">
    <property type="entry name" value="TolA/TonB C-terminal domain"/>
    <property type="match status" value="1"/>
</dbReference>
<dbReference type="GO" id="GO:0030288">
    <property type="term" value="C:outer membrane-bounded periplasmic space"/>
    <property type="evidence" value="ECO:0007669"/>
    <property type="project" value="InterPro"/>
</dbReference>
<keyword evidence="8" id="KW-1133">Transmembrane helix</keyword>
<dbReference type="EMBL" id="JAVDQD010000001">
    <property type="protein sequence ID" value="MDR6238209.1"/>
    <property type="molecule type" value="Genomic_DNA"/>
</dbReference>
<accession>A0AAE4BPP6</accession>
<dbReference type="PANTHER" id="PTHR33446:SF2">
    <property type="entry name" value="PROTEIN TONB"/>
    <property type="match status" value="1"/>
</dbReference>
<dbReference type="InterPro" id="IPR051045">
    <property type="entry name" value="TonB-dependent_transducer"/>
</dbReference>
<dbReference type="Gene3D" id="3.30.1150.10">
    <property type="match status" value="1"/>
</dbReference>
<keyword evidence="5" id="KW-0997">Cell inner membrane</keyword>
<evidence type="ECO:0000256" key="10">
    <source>
        <dbReference type="SAM" id="MobiDB-lite"/>
    </source>
</evidence>
<dbReference type="InterPro" id="IPR006260">
    <property type="entry name" value="TonB/TolA_C"/>
</dbReference>
<keyword evidence="4" id="KW-1003">Cell membrane</keyword>
<evidence type="ECO:0000256" key="8">
    <source>
        <dbReference type="ARBA" id="ARBA00022989"/>
    </source>
</evidence>
<protein>
    <submittedName>
        <fullName evidence="12">Protein TonB</fullName>
    </submittedName>
</protein>
<sequence length="238" mass="26801">MELKKNPQHNLLEKRNMFLGIGLCLSLGMSLVAMEWKSPYYTRIDNSVTMEDPVEETLFIQPTKMDSPVPPKPEPMKMEKPEPKPSNNVNIVVDEAASSLLDDYNIDKGDIDVIDDVDDPATGIEALPDEKVEDYVYFAEEMATFKKGGMKGFYKYISRHLKYPKAAKSRGIEGRVFVEFIIDKQGNLTNAKVLKGIDESCDAEALRVIKSSPQWHAAKQSGRAVKVKMTIPIIFDLK</sequence>
<dbReference type="AlphaFoldDB" id="A0AAE4BPP6"/>
<dbReference type="NCBIfam" id="TIGR01352">
    <property type="entry name" value="tonB_Cterm"/>
    <property type="match status" value="1"/>
</dbReference>
<evidence type="ECO:0000259" key="11">
    <source>
        <dbReference type="PROSITE" id="PS52015"/>
    </source>
</evidence>
<evidence type="ECO:0000256" key="2">
    <source>
        <dbReference type="ARBA" id="ARBA00006555"/>
    </source>
</evidence>
<gene>
    <name evidence="12" type="ORF">HNQ88_001185</name>
</gene>
<dbReference type="GO" id="GO:0098797">
    <property type="term" value="C:plasma membrane protein complex"/>
    <property type="evidence" value="ECO:0007669"/>
    <property type="project" value="TreeGrafter"/>
</dbReference>
<name>A0AAE4BPP6_9BACT</name>
<evidence type="ECO:0000256" key="7">
    <source>
        <dbReference type="ARBA" id="ARBA00022927"/>
    </source>
</evidence>
<keyword evidence="9" id="KW-0472">Membrane</keyword>
<dbReference type="PRINTS" id="PR01374">
    <property type="entry name" value="TONBPROTEIN"/>
</dbReference>
<dbReference type="GO" id="GO:0031992">
    <property type="term" value="F:energy transducer activity"/>
    <property type="evidence" value="ECO:0007669"/>
    <property type="project" value="InterPro"/>
</dbReference>
<keyword evidence="6" id="KW-0812">Transmembrane</keyword>
<keyword evidence="13" id="KW-1185">Reference proteome</keyword>
<evidence type="ECO:0000256" key="3">
    <source>
        <dbReference type="ARBA" id="ARBA00022448"/>
    </source>
</evidence>
<keyword evidence="3" id="KW-0813">Transport</keyword>
<dbReference type="GO" id="GO:0015891">
    <property type="term" value="P:siderophore transport"/>
    <property type="evidence" value="ECO:0007669"/>
    <property type="project" value="InterPro"/>
</dbReference>
<dbReference type="GO" id="GO:0055085">
    <property type="term" value="P:transmembrane transport"/>
    <property type="evidence" value="ECO:0007669"/>
    <property type="project" value="InterPro"/>
</dbReference>
<comment type="caution">
    <text evidence="12">The sequence shown here is derived from an EMBL/GenBank/DDBJ whole genome shotgun (WGS) entry which is preliminary data.</text>
</comment>
<feature type="region of interest" description="Disordered" evidence="10">
    <location>
        <begin position="63"/>
        <end position="88"/>
    </location>
</feature>
<proteinExistence type="inferred from homology"/>
<evidence type="ECO:0000256" key="5">
    <source>
        <dbReference type="ARBA" id="ARBA00022519"/>
    </source>
</evidence>
<dbReference type="PANTHER" id="PTHR33446">
    <property type="entry name" value="PROTEIN TONB-RELATED"/>
    <property type="match status" value="1"/>
</dbReference>
<dbReference type="RefSeq" id="WP_309937680.1">
    <property type="nucleotide sequence ID" value="NZ_AP025305.1"/>
</dbReference>
<evidence type="ECO:0000313" key="13">
    <source>
        <dbReference type="Proteomes" id="UP001185092"/>
    </source>
</evidence>
<evidence type="ECO:0000256" key="6">
    <source>
        <dbReference type="ARBA" id="ARBA00022692"/>
    </source>
</evidence>
<feature type="domain" description="TonB C-terminal" evidence="11">
    <location>
        <begin position="148"/>
        <end position="238"/>
    </location>
</feature>
<organism evidence="12 13">
    <name type="scientific">Aureibacter tunicatorum</name>
    <dbReference type="NCBI Taxonomy" id="866807"/>
    <lineage>
        <taxon>Bacteria</taxon>
        <taxon>Pseudomonadati</taxon>
        <taxon>Bacteroidota</taxon>
        <taxon>Cytophagia</taxon>
        <taxon>Cytophagales</taxon>
        <taxon>Persicobacteraceae</taxon>
        <taxon>Aureibacter</taxon>
    </lineage>
</organism>
<feature type="compositionally biased region" description="Basic and acidic residues" evidence="10">
    <location>
        <begin position="74"/>
        <end position="83"/>
    </location>
</feature>
<dbReference type="Proteomes" id="UP001185092">
    <property type="component" value="Unassembled WGS sequence"/>
</dbReference>
<evidence type="ECO:0000313" key="12">
    <source>
        <dbReference type="EMBL" id="MDR6238209.1"/>
    </source>
</evidence>
<evidence type="ECO:0000256" key="4">
    <source>
        <dbReference type="ARBA" id="ARBA00022475"/>
    </source>
</evidence>
<keyword evidence="7" id="KW-0653">Protein transport</keyword>
<comment type="similarity">
    <text evidence="2">Belongs to the TonB family.</text>
</comment>
<dbReference type="PROSITE" id="PS52015">
    <property type="entry name" value="TONB_CTD"/>
    <property type="match status" value="1"/>
</dbReference>